<dbReference type="Proteomes" id="UP000649829">
    <property type="component" value="Unassembled WGS sequence"/>
</dbReference>
<dbReference type="AlphaFoldDB" id="A0A917T911"/>
<dbReference type="PANTHER" id="PTHR43900:SF97">
    <property type="entry name" value="GLUTATHIONE TRANSFERASE"/>
    <property type="match status" value="1"/>
</dbReference>
<dbReference type="InterPro" id="IPR010987">
    <property type="entry name" value="Glutathione-S-Trfase_C-like"/>
</dbReference>
<comment type="caution">
    <text evidence="5">The sequence shown here is derived from an EMBL/GenBank/DDBJ whole genome shotgun (WGS) entry which is preliminary data.</text>
</comment>
<evidence type="ECO:0000313" key="5">
    <source>
        <dbReference type="EMBL" id="GGM12154.1"/>
    </source>
</evidence>
<dbReference type="PROSITE" id="PS50404">
    <property type="entry name" value="GST_NTER"/>
    <property type="match status" value="1"/>
</dbReference>
<dbReference type="RefSeq" id="WP_028288473.1">
    <property type="nucleotide sequence ID" value="NZ_BMLF01000004.1"/>
</dbReference>
<dbReference type="InterPro" id="IPR034345">
    <property type="entry name" value="Gtt2-like_N"/>
</dbReference>
<dbReference type="SFLD" id="SFLDG00358">
    <property type="entry name" value="Main_(cytGST)"/>
    <property type="match status" value="1"/>
</dbReference>
<evidence type="ECO:0000313" key="6">
    <source>
        <dbReference type="Proteomes" id="UP000649829"/>
    </source>
</evidence>
<feature type="domain" description="GST N-terminal" evidence="3">
    <location>
        <begin position="1"/>
        <end position="81"/>
    </location>
</feature>
<gene>
    <name evidence="5" type="ORF">GCM10011534_37870</name>
</gene>
<dbReference type="SUPFAM" id="SSF52833">
    <property type="entry name" value="Thioredoxin-like"/>
    <property type="match status" value="1"/>
</dbReference>
<dbReference type="PROSITE" id="PS50405">
    <property type="entry name" value="GST_CTER"/>
    <property type="match status" value="1"/>
</dbReference>
<dbReference type="InterPro" id="IPR004046">
    <property type="entry name" value="GST_C"/>
</dbReference>
<dbReference type="SUPFAM" id="SSF47616">
    <property type="entry name" value="GST C-terminal domain-like"/>
    <property type="match status" value="1"/>
</dbReference>
<dbReference type="EMBL" id="BMLF01000004">
    <property type="protein sequence ID" value="GGM12154.1"/>
    <property type="molecule type" value="Genomic_DNA"/>
</dbReference>
<dbReference type="InterPro" id="IPR036282">
    <property type="entry name" value="Glutathione-S-Trfase_C_sf"/>
</dbReference>
<dbReference type="Gene3D" id="3.40.30.10">
    <property type="entry name" value="Glutaredoxin"/>
    <property type="match status" value="1"/>
</dbReference>
<proteinExistence type="predicted"/>
<dbReference type="InterPro" id="IPR004045">
    <property type="entry name" value="Glutathione_S-Trfase_N"/>
</dbReference>
<dbReference type="GO" id="GO:0005737">
    <property type="term" value="C:cytoplasm"/>
    <property type="evidence" value="ECO:0007669"/>
    <property type="project" value="TreeGrafter"/>
</dbReference>
<dbReference type="GO" id="GO:0004364">
    <property type="term" value="F:glutathione transferase activity"/>
    <property type="evidence" value="ECO:0007669"/>
    <property type="project" value="UniProtKB-EC"/>
</dbReference>
<accession>A0A917T911</accession>
<reference evidence="5" key="1">
    <citation type="journal article" date="2014" name="Int. J. Syst. Evol. Microbiol.">
        <title>Complete genome sequence of Corynebacterium casei LMG S-19264T (=DSM 44701T), isolated from a smear-ripened cheese.</title>
        <authorList>
            <consortium name="US DOE Joint Genome Institute (JGI-PGF)"/>
            <person name="Walter F."/>
            <person name="Albersmeier A."/>
            <person name="Kalinowski J."/>
            <person name="Ruckert C."/>
        </authorList>
    </citation>
    <scope>NUCLEOTIDE SEQUENCE</scope>
    <source>
        <strain evidence="5">CGMCC 1.6293</strain>
    </source>
</reference>
<dbReference type="Gene3D" id="1.20.1050.10">
    <property type="match status" value="1"/>
</dbReference>
<evidence type="ECO:0000256" key="1">
    <source>
        <dbReference type="ARBA" id="ARBA00012452"/>
    </source>
</evidence>
<organism evidence="5 6">
    <name type="scientific">Pseudooceanicola nanhaiensis</name>
    <dbReference type="NCBI Taxonomy" id="375761"/>
    <lineage>
        <taxon>Bacteria</taxon>
        <taxon>Pseudomonadati</taxon>
        <taxon>Pseudomonadota</taxon>
        <taxon>Alphaproteobacteria</taxon>
        <taxon>Rhodobacterales</taxon>
        <taxon>Paracoccaceae</taxon>
        <taxon>Pseudooceanicola</taxon>
    </lineage>
</organism>
<dbReference type="Pfam" id="PF13417">
    <property type="entry name" value="GST_N_3"/>
    <property type="match status" value="1"/>
</dbReference>
<evidence type="ECO:0000259" key="4">
    <source>
        <dbReference type="PROSITE" id="PS50405"/>
    </source>
</evidence>
<dbReference type="InterPro" id="IPR040079">
    <property type="entry name" value="Glutathione_S-Trfase"/>
</dbReference>
<dbReference type="GO" id="GO:0043295">
    <property type="term" value="F:glutathione binding"/>
    <property type="evidence" value="ECO:0007669"/>
    <property type="project" value="TreeGrafter"/>
</dbReference>
<evidence type="ECO:0000256" key="2">
    <source>
        <dbReference type="ARBA" id="ARBA00022679"/>
    </source>
</evidence>
<keyword evidence="2" id="KW-0808">Transferase</keyword>
<sequence>MKLYDYKMAPNCRRVRFFAAEKGVSLECVDVDLMTREQLGDAYVAVNERRTVPLLELDDGTRLTESVAICRYLEETTPEPALFGTGALGKARVEMWHRRVELEGLMAVAEALRNTSEGFRDRAIPGPQNFPQIPELAERGQRRLDAFYAMLDARLGESRYLAGEDFSIADILGVVTVDFAKAVKRRIPEEATNLARWHAEVSARPAAKA</sequence>
<dbReference type="Pfam" id="PF00043">
    <property type="entry name" value="GST_C"/>
    <property type="match status" value="1"/>
</dbReference>
<dbReference type="EC" id="2.5.1.18" evidence="1"/>
<dbReference type="PANTHER" id="PTHR43900">
    <property type="entry name" value="GLUTATHIONE S-TRANSFERASE RHO"/>
    <property type="match status" value="1"/>
</dbReference>
<reference evidence="5" key="2">
    <citation type="submission" date="2020-09" db="EMBL/GenBank/DDBJ databases">
        <authorList>
            <person name="Sun Q."/>
            <person name="Zhou Y."/>
        </authorList>
    </citation>
    <scope>NUCLEOTIDE SEQUENCE</scope>
    <source>
        <strain evidence="5">CGMCC 1.6293</strain>
    </source>
</reference>
<feature type="domain" description="GST C-terminal" evidence="4">
    <location>
        <begin position="86"/>
        <end position="209"/>
    </location>
</feature>
<dbReference type="SFLD" id="SFLDS00019">
    <property type="entry name" value="Glutathione_Transferase_(cytos"/>
    <property type="match status" value="1"/>
</dbReference>
<evidence type="ECO:0000259" key="3">
    <source>
        <dbReference type="PROSITE" id="PS50404"/>
    </source>
</evidence>
<dbReference type="CDD" id="cd03051">
    <property type="entry name" value="GST_N_GTT2_like"/>
    <property type="match status" value="1"/>
</dbReference>
<name>A0A917T911_9RHOB</name>
<protein>
    <recommendedName>
        <fullName evidence="1">glutathione transferase</fullName>
        <ecNumber evidence="1">2.5.1.18</ecNumber>
    </recommendedName>
</protein>
<keyword evidence="6" id="KW-1185">Reference proteome</keyword>
<dbReference type="InterPro" id="IPR036249">
    <property type="entry name" value="Thioredoxin-like_sf"/>
</dbReference>